<dbReference type="Proteomes" id="UP001623348">
    <property type="component" value="Unassembled WGS sequence"/>
</dbReference>
<gene>
    <name evidence="2" type="ORF">GRJ2_001404800</name>
</gene>
<dbReference type="AlphaFoldDB" id="A0ABC9WVN6"/>
<accession>A0ABC9WVN6</accession>
<reference evidence="2 3" key="1">
    <citation type="submission" date="2024-06" db="EMBL/GenBank/DDBJ databases">
        <title>The draft genome of Grus japonensis, version 3.</title>
        <authorList>
            <person name="Nabeshima K."/>
            <person name="Suzuki S."/>
            <person name="Onuma M."/>
        </authorList>
    </citation>
    <scope>NUCLEOTIDE SEQUENCE [LARGE SCALE GENOMIC DNA]</scope>
    <source>
        <strain evidence="2 3">451A</strain>
    </source>
</reference>
<protein>
    <submittedName>
        <fullName evidence="2">Uncharacterized protein</fullName>
    </submittedName>
</protein>
<evidence type="ECO:0000313" key="2">
    <source>
        <dbReference type="EMBL" id="GAB0189395.1"/>
    </source>
</evidence>
<sequence length="120" mass="13518">MHWVTHLGDHEELWKTCERARAIFFNLPDQAREFGFTSWFDRVCTAMQGKLSCLLEIKRVGAQGSCPTPPKPESFNVQASDTQEHGRASLTGTQSRPGIIQTLVQSSLLPSRLFSKLFPK</sequence>
<evidence type="ECO:0000256" key="1">
    <source>
        <dbReference type="SAM" id="MobiDB-lite"/>
    </source>
</evidence>
<comment type="caution">
    <text evidence="2">The sequence shown here is derived from an EMBL/GenBank/DDBJ whole genome shotgun (WGS) entry which is preliminary data.</text>
</comment>
<name>A0ABC9WVN6_GRUJA</name>
<keyword evidence="3" id="KW-1185">Reference proteome</keyword>
<organism evidence="2 3">
    <name type="scientific">Grus japonensis</name>
    <name type="common">Japanese crane</name>
    <name type="synonym">Red-crowned crane</name>
    <dbReference type="NCBI Taxonomy" id="30415"/>
    <lineage>
        <taxon>Eukaryota</taxon>
        <taxon>Metazoa</taxon>
        <taxon>Chordata</taxon>
        <taxon>Craniata</taxon>
        <taxon>Vertebrata</taxon>
        <taxon>Euteleostomi</taxon>
        <taxon>Archelosauria</taxon>
        <taxon>Archosauria</taxon>
        <taxon>Dinosauria</taxon>
        <taxon>Saurischia</taxon>
        <taxon>Theropoda</taxon>
        <taxon>Coelurosauria</taxon>
        <taxon>Aves</taxon>
        <taxon>Neognathae</taxon>
        <taxon>Neoaves</taxon>
        <taxon>Gruiformes</taxon>
        <taxon>Gruidae</taxon>
        <taxon>Grus</taxon>
    </lineage>
</organism>
<proteinExistence type="predicted"/>
<evidence type="ECO:0000313" key="3">
    <source>
        <dbReference type="Proteomes" id="UP001623348"/>
    </source>
</evidence>
<feature type="region of interest" description="Disordered" evidence="1">
    <location>
        <begin position="65"/>
        <end position="93"/>
    </location>
</feature>
<dbReference type="EMBL" id="BAAFJT010000004">
    <property type="protein sequence ID" value="GAB0189395.1"/>
    <property type="molecule type" value="Genomic_DNA"/>
</dbReference>